<feature type="transmembrane region" description="Helical" evidence="5">
    <location>
        <begin position="64"/>
        <end position="81"/>
    </location>
</feature>
<feature type="transmembrane region" description="Helical" evidence="5">
    <location>
        <begin position="397"/>
        <end position="420"/>
    </location>
</feature>
<reference evidence="6 7" key="1">
    <citation type="journal article" date="2019" name="Nat. Med.">
        <title>A library of human gut bacterial isolates paired with longitudinal multiomics data enables mechanistic microbiome research.</title>
        <authorList>
            <person name="Poyet M."/>
            <person name="Groussin M."/>
            <person name="Gibbons S.M."/>
            <person name="Avila-Pacheco J."/>
            <person name="Jiang X."/>
            <person name="Kearney S.M."/>
            <person name="Perrotta A.R."/>
            <person name="Berdy B."/>
            <person name="Zhao S."/>
            <person name="Lieberman T.D."/>
            <person name="Swanson P.K."/>
            <person name="Smith M."/>
            <person name="Roesemann S."/>
            <person name="Alexander J.E."/>
            <person name="Rich S.A."/>
            <person name="Livny J."/>
            <person name="Vlamakis H."/>
            <person name="Clish C."/>
            <person name="Bullock K."/>
            <person name="Deik A."/>
            <person name="Scott J."/>
            <person name="Pierce K.A."/>
            <person name="Xavier R.J."/>
            <person name="Alm E.J."/>
        </authorList>
    </citation>
    <scope>NUCLEOTIDE SEQUENCE [LARGE SCALE GENOMIC DNA]</scope>
    <source>
        <strain evidence="6 7">BIOML-A2</strain>
    </source>
</reference>
<dbReference type="PANTHER" id="PTHR43424">
    <property type="entry name" value="LOCUS PUTATIVE PROTEIN 1-RELATED"/>
    <property type="match status" value="1"/>
</dbReference>
<evidence type="ECO:0000313" key="7">
    <source>
        <dbReference type="Proteomes" id="UP000429211"/>
    </source>
</evidence>
<keyword evidence="4 5" id="KW-0472">Membrane</keyword>
<dbReference type="EMBL" id="WDPD01000001">
    <property type="protein sequence ID" value="KAB7462518.1"/>
    <property type="molecule type" value="Genomic_DNA"/>
</dbReference>
<dbReference type="Proteomes" id="UP000429211">
    <property type="component" value="Unassembled WGS sequence"/>
</dbReference>
<dbReference type="Pfam" id="PF01943">
    <property type="entry name" value="Polysacc_synt"/>
    <property type="match status" value="1"/>
</dbReference>
<accession>A0A7J5TKG1</accession>
<feature type="transmembrane region" description="Helical" evidence="5">
    <location>
        <begin position="456"/>
        <end position="482"/>
    </location>
</feature>
<keyword evidence="2 5" id="KW-0812">Transmembrane</keyword>
<evidence type="ECO:0000256" key="3">
    <source>
        <dbReference type="ARBA" id="ARBA00022989"/>
    </source>
</evidence>
<dbReference type="CDD" id="cd13128">
    <property type="entry name" value="MATE_Wzx_like"/>
    <property type="match status" value="1"/>
</dbReference>
<dbReference type="AlphaFoldDB" id="A0A7J5TKG1"/>
<name>A0A7J5TKG1_9BIFI</name>
<feature type="transmembrane region" description="Helical" evidence="5">
    <location>
        <begin position="185"/>
        <end position="207"/>
    </location>
</feature>
<feature type="transmembrane region" description="Helical" evidence="5">
    <location>
        <begin position="301"/>
        <end position="322"/>
    </location>
</feature>
<evidence type="ECO:0000256" key="5">
    <source>
        <dbReference type="SAM" id="Phobius"/>
    </source>
</evidence>
<feature type="transmembrane region" description="Helical" evidence="5">
    <location>
        <begin position="159"/>
        <end position="179"/>
    </location>
</feature>
<feature type="transmembrane region" description="Helical" evidence="5">
    <location>
        <begin position="228"/>
        <end position="251"/>
    </location>
</feature>
<dbReference type="GO" id="GO:0016020">
    <property type="term" value="C:membrane"/>
    <property type="evidence" value="ECO:0007669"/>
    <property type="project" value="UniProtKB-SubCell"/>
</dbReference>
<dbReference type="InterPro" id="IPR052556">
    <property type="entry name" value="PolySynth_Transporter"/>
</dbReference>
<feature type="transmembrane region" description="Helical" evidence="5">
    <location>
        <begin position="271"/>
        <end position="289"/>
    </location>
</feature>
<feature type="transmembrane region" description="Helical" evidence="5">
    <location>
        <begin position="21"/>
        <end position="44"/>
    </location>
</feature>
<comment type="subcellular location">
    <subcellularLocation>
        <location evidence="1">Membrane</location>
        <topology evidence="1">Multi-pass membrane protein</topology>
    </subcellularLocation>
</comment>
<evidence type="ECO:0000256" key="4">
    <source>
        <dbReference type="ARBA" id="ARBA00023136"/>
    </source>
</evidence>
<sequence>MSRSWAESRSFKMPTHFAHSVKFNAAMNTILTASNMVIGTITIPYITRTLSVEGYGNVTFAQNISQWLSTICLVGIPAYGIRECARVRHDECQLASVVKELLIIITGCTSTVLGCFALTIVFVPRLRGLSVLMLMFLVSTLLLSYGVEWFFQAMEEYEYITIRSVVFKTLSFVAMLIFVRADGDYLIYGAITAFVTCGNNVLNLIRLGNMIDLRTPVPLRIRRHVKPLASFAIQSIASSIYLFFDSILLGMLSANNMQVGFYQLAAKLKGVCWSVINAIVGVLVPRLSYYAKHSMRQYHDLVGKGFGAICNLCLGLCCYLVTEAEPLTIWVSTEKYLDAAIAVRIIGLVSFFSCMSTFLGLCILTPLDRENRLAASNLMGVPISLAGNLLLDARFGATGAAISMLVAEIVICTMQMHYSWDVLCKSVNLGRLCRMGGCHACSFATLSMLLYNAPGLSMGCAVQVVAGMFAYCSVWLAAGLLLREETVCWVFGLVRSKLTRG</sequence>
<feature type="transmembrane region" description="Helical" evidence="5">
    <location>
        <begin position="101"/>
        <end position="123"/>
    </location>
</feature>
<comment type="caution">
    <text evidence="6">The sequence shown here is derived from an EMBL/GenBank/DDBJ whole genome shotgun (WGS) entry which is preliminary data.</text>
</comment>
<gene>
    <name evidence="6" type="ORF">GBB04_01740</name>
</gene>
<organism evidence="6 7">
    <name type="scientific">Bifidobacterium dentium</name>
    <dbReference type="NCBI Taxonomy" id="1689"/>
    <lineage>
        <taxon>Bacteria</taxon>
        <taxon>Bacillati</taxon>
        <taxon>Actinomycetota</taxon>
        <taxon>Actinomycetes</taxon>
        <taxon>Bifidobacteriales</taxon>
        <taxon>Bifidobacteriaceae</taxon>
        <taxon>Bifidobacterium</taxon>
    </lineage>
</organism>
<keyword evidence="3 5" id="KW-1133">Transmembrane helix</keyword>
<evidence type="ECO:0000256" key="1">
    <source>
        <dbReference type="ARBA" id="ARBA00004141"/>
    </source>
</evidence>
<feature type="transmembrane region" description="Helical" evidence="5">
    <location>
        <begin position="129"/>
        <end position="147"/>
    </location>
</feature>
<evidence type="ECO:0000256" key="2">
    <source>
        <dbReference type="ARBA" id="ARBA00022692"/>
    </source>
</evidence>
<dbReference type="InterPro" id="IPR002797">
    <property type="entry name" value="Polysacc_synth"/>
</dbReference>
<protein>
    <submittedName>
        <fullName evidence="6">Flippase</fullName>
    </submittedName>
</protein>
<proteinExistence type="predicted"/>
<feature type="transmembrane region" description="Helical" evidence="5">
    <location>
        <begin position="342"/>
        <end position="364"/>
    </location>
</feature>
<dbReference type="PANTHER" id="PTHR43424:SF1">
    <property type="entry name" value="LOCUS PUTATIVE PROTEIN 1-RELATED"/>
    <property type="match status" value="1"/>
</dbReference>
<evidence type="ECO:0000313" key="6">
    <source>
        <dbReference type="EMBL" id="KAB7462518.1"/>
    </source>
</evidence>